<proteinExistence type="predicted"/>
<name>A0A8T1WTV5_9STRA</name>
<feature type="compositionally biased region" description="Basic and acidic residues" evidence="2">
    <location>
        <begin position="211"/>
        <end position="238"/>
    </location>
</feature>
<feature type="compositionally biased region" description="Basic and acidic residues" evidence="2">
    <location>
        <begin position="433"/>
        <end position="445"/>
    </location>
</feature>
<feature type="coiled-coil region" evidence="1">
    <location>
        <begin position="280"/>
        <end position="307"/>
    </location>
</feature>
<accession>A0A8T1WTV5</accession>
<dbReference type="Proteomes" id="UP000693981">
    <property type="component" value="Unassembled WGS sequence"/>
</dbReference>
<evidence type="ECO:0000256" key="1">
    <source>
        <dbReference type="SAM" id="Coils"/>
    </source>
</evidence>
<gene>
    <name evidence="3" type="ORF">PHYBOEH_001964</name>
</gene>
<feature type="coiled-coil region" evidence="1">
    <location>
        <begin position="349"/>
        <end position="404"/>
    </location>
</feature>
<feature type="compositionally biased region" description="Polar residues" evidence="2">
    <location>
        <begin position="85"/>
        <end position="99"/>
    </location>
</feature>
<evidence type="ECO:0000313" key="3">
    <source>
        <dbReference type="EMBL" id="KAG7396631.1"/>
    </source>
</evidence>
<dbReference type="EMBL" id="JAGDFL010000146">
    <property type="protein sequence ID" value="KAG7396631.1"/>
    <property type="molecule type" value="Genomic_DNA"/>
</dbReference>
<sequence>MQTNSPKSDHKNEVGSRHPSNRTPLSPSSSFFIIQEPSNSVISPTGGSKSPPKLRRSGDESASKSSHKDRASSSSGKKKKLRFKSPTSAPTSPLAQSLSVKEDLKPGTPLPLRSTSAELTGDHNSVEAAVDGDTAANTAASAQKRPADLSILNRCGSAPQLPLYSPTSASVYSSSKKRALQSSTNGASPHLVALQRSRLTPLPAKPPSVDVKQDPSLDNLDERNTPQHSQAKNEDQEAMRLCPKDPLLREKVLQDAYTIASLKQRLVILEREASTSTKARHAAEKQIEQLTRDNSRLYAEKTHHEARVGEMDRVVLRQRHEFDKLAARYAAVYASLQKLVDQQQHGGDNSALQTALQALARENQDFLRKLRVLEARHIEDKTLASNQEKKIKRLRAEMEALRHMSDANNRGEDFDESSDVTQAPAVSRLAKPKNSEVKNETRVFG</sequence>
<organism evidence="3 4">
    <name type="scientific">Phytophthora boehmeriae</name>
    <dbReference type="NCBI Taxonomy" id="109152"/>
    <lineage>
        <taxon>Eukaryota</taxon>
        <taxon>Sar</taxon>
        <taxon>Stramenopiles</taxon>
        <taxon>Oomycota</taxon>
        <taxon>Peronosporomycetes</taxon>
        <taxon>Peronosporales</taxon>
        <taxon>Peronosporaceae</taxon>
        <taxon>Phytophthora</taxon>
    </lineage>
</organism>
<protein>
    <submittedName>
        <fullName evidence="3">Uncharacterized protein</fullName>
    </submittedName>
</protein>
<feature type="region of interest" description="Disordered" evidence="2">
    <location>
        <begin position="1"/>
        <end position="123"/>
    </location>
</feature>
<feature type="compositionally biased region" description="Low complexity" evidence="2">
    <location>
        <begin position="165"/>
        <end position="174"/>
    </location>
</feature>
<comment type="caution">
    <text evidence="3">The sequence shown here is derived from an EMBL/GenBank/DDBJ whole genome shotgun (WGS) entry which is preliminary data.</text>
</comment>
<feature type="compositionally biased region" description="Basic and acidic residues" evidence="2">
    <location>
        <begin position="7"/>
        <end position="16"/>
    </location>
</feature>
<dbReference type="AlphaFoldDB" id="A0A8T1WTV5"/>
<feature type="compositionally biased region" description="Basic and acidic residues" evidence="2">
    <location>
        <begin position="56"/>
        <end position="71"/>
    </location>
</feature>
<keyword evidence="1" id="KW-0175">Coiled coil</keyword>
<feature type="region of interest" description="Disordered" evidence="2">
    <location>
        <begin position="406"/>
        <end position="445"/>
    </location>
</feature>
<evidence type="ECO:0000256" key="2">
    <source>
        <dbReference type="SAM" id="MobiDB-lite"/>
    </source>
</evidence>
<keyword evidence="4" id="KW-1185">Reference proteome</keyword>
<dbReference type="OrthoDB" id="546632at2759"/>
<feature type="region of interest" description="Disordered" evidence="2">
    <location>
        <begin position="156"/>
        <end position="238"/>
    </location>
</feature>
<feature type="compositionally biased region" description="Polar residues" evidence="2">
    <location>
        <begin position="21"/>
        <end position="48"/>
    </location>
</feature>
<reference evidence="3" key="1">
    <citation type="submission" date="2021-02" db="EMBL/GenBank/DDBJ databases">
        <authorList>
            <person name="Palmer J.M."/>
        </authorList>
    </citation>
    <scope>NUCLEOTIDE SEQUENCE</scope>
    <source>
        <strain evidence="3">SCRP23</strain>
    </source>
</reference>
<evidence type="ECO:0000313" key="4">
    <source>
        <dbReference type="Proteomes" id="UP000693981"/>
    </source>
</evidence>